<dbReference type="AlphaFoldDB" id="A0A286GQ89"/>
<protein>
    <submittedName>
        <fullName evidence="2">Predicted nuclease of the RNAse H fold, HicB family</fullName>
    </submittedName>
</protein>
<dbReference type="InterPro" id="IPR031807">
    <property type="entry name" value="HicB-like"/>
</dbReference>
<accession>A0A286GQ89</accession>
<dbReference type="InterPro" id="IPR035069">
    <property type="entry name" value="TTHA1013/TTHA0281-like"/>
</dbReference>
<sequence length="131" mass="14068">MGIRYYPAIVEGDDDTGFSVFFPDLPGCTSGGADLQAAARNAEVGLTGHLRLMIEDGDPIPDPSDPRSIPADPEVQEVARIMVRAVLPSRSVRVNVSMDEDLLAEIDAVTTNRSAFLAEAARSELKQRRAG</sequence>
<evidence type="ECO:0000313" key="3">
    <source>
        <dbReference type="Proteomes" id="UP000219621"/>
    </source>
</evidence>
<dbReference type="Gene3D" id="3.30.160.250">
    <property type="match status" value="1"/>
</dbReference>
<dbReference type="Proteomes" id="UP000219621">
    <property type="component" value="Unassembled WGS sequence"/>
</dbReference>
<organism evidence="2 3">
    <name type="scientific">Caenispirillum bisanense</name>
    <dbReference type="NCBI Taxonomy" id="414052"/>
    <lineage>
        <taxon>Bacteria</taxon>
        <taxon>Pseudomonadati</taxon>
        <taxon>Pseudomonadota</taxon>
        <taxon>Alphaproteobacteria</taxon>
        <taxon>Rhodospirillales</taxon>
        <taxon>Novispirillaceae</taxon>
        <taxon>Caenispirillum</taxon>
    </lineage>
</organism>
<evidence type="ECO:0000259" key="1">
    <source>
        <dbReference type="Pfam" id="PF15919"/>
    </source>
</evidence>
<dbReference type="Pfam" id="PF15919">
    <property type="entry name" value="HicB_lk_antitox"/>
    <property type="match status" value="1"/>
</dbReference>
<proteinExistence type="predicted"/>
<reference evidence="2 3" key="1">
    <citation type="submission" date="2017-09" db="EMBL/GenBank/DDBJ databases">
        <authorList>
            <person name="Ehlers B."/>
            <person name="Leendertz F.H."/>
        </authorList>
    </citation>
    <scope>NUCLEOTIDE SEQUENCE [LARGE SCALE GENOMIC DNA]</scope>
    <source>
        <strain evidence="2 3">USBA 140</strain>
    </source>
</reference>
<dbReference type="EMBL" id="OCNJ01000007">
    <property type="protein sequence ID" value="SOD97662.1"/>
    <property type="molecule type" value="Genomic_DNA"/>
</dbReference>
<evidence type="ECO:0000313" key="2">
    <source>
        <dbReference type="EMBL" id="SOD97662.1"/>
    </source>
</evidence>
<feature type="domain" description="HicB-like antitoxin of toxin-antitoxin system" evidence="1">
    <location>
        <begin position="6"/>
        <end position="121"/>
    </location>
</feature>
<dbReference type="OrthoDB" id="9807959at2"/>
<dbReference type="SUPFAM" id="SSF143100">
    <property type="entry name" value="TTHA1013/TTHA0281-like"/>
    <property type="match status" value="1"/>
</dbReference>
<dbReference type="CDD" id="cd22231">
    <property type="entry name" value="RHH_NikR_HicB-like"/>
    <property type="match status" value="1"/>
</dbReference>
<dbReference type="RefSeq" id="WP_097280155.1">
    <property type="nucleotide sequence ID" value="NZ_OCNJ01000007.1"/>
</dbReference>
<keyword evidence="3" id="KW-1185">Reference proteome</keyword>
<gene>
    <name evidence="2" type="ORF">SAMN05421508_10741</name>
</gene>
<name>A0A286GQ89_9PROT</name>